<feature type="compositionally biased region" description="Polar residues" evidence="5">
    <location>
        <begin position="340"/>
        <end position="350"/>
    </location>
</feature>
<evidence type="ECO:0000256" key="5">
    <source>
        <dbReference type="SAM" id="MobiDB-lite"/>
    </source>
</evidence>
<dbReference type="Proteomes" id="UP001187415">
    <property type="component" value="Unassembled WGS sequence"/>
</dbReference>
<feature type="compositionally biased region" description="Polar residues" evidence="5">
    <location>
        <begin position="310"/>
        <end position="324"/>
    </location>
</feature>
<keyword evidence="4" id="KW-0768">Sushi</keyword>
<dbReference type="InterPro" id="IPR051277">
    <property type="entry name" value="SEZ6_CSMD_C4BPB_Regulators"/>
</dbReference>
<dbReference type="InterPro" id="IPR000436">
    <property type="entry name" value="Sushi_SCR_CCP_dom"/>
</dbReference>
<dbReference type="PANTHER" id="PTHR45656">
    <property type="entry name" value="PROTEIN CBR-CLEC-78"/>
    <property type="match status" value="1"/>
</dbReference>
<evidence type="ECO:0000256" key="4">
    <source>
        <dbReference type="PROSITE-ProRule" id="PRU00302"/>
    </source>
</evidence>
<dbReference type="Pfam" id="PF00084">
    <property type="entry name" value="Sushi"/>
    <property type="match status" value="3"/>
</dbReference>
<feature type="signal peptide" evidence="7">
    <location>
        <begin position="1"/>
        <end position="23"/>
    </location>
</feature>
<protein>
    <recommendedName>
        <fullName evidence="8">Sushi domain-containing protein</fullName>
    </recommendedName>
</protein>
<keyword evidence="6" id="KW-0812">Transmembrane</keyword>
<feature type="domain" description="Sushi" evidence="8">
    <location>
        <begin position="145"/>
        <end position="205"/>
    </location>
</feature>
<feature type="domain" description="Sushi" evidence="8">
    <location>
        <begin position="88"/>
        <end position="144"/>
    </location>
</feature>
<feature type="transmembrane region" description="Helical" evidence="6">
    <location>
        <begin position="360"/>
        <end position="388"/>
    </location>
</feature>
<evidence type="ECO:0000256" key="7">
    <source>
        <dbReference type="SAM" id="SignalP"/>
    </source>
</evidence>
<feature type="compositionally biased region" description="Basic and acidic residues" evidence="5">
    <location>
        <begin position="282"/>
        <end position="300"/>
    </location>
</feature>
<keyword evidence="6" id="KW-0472">Membrane</keyword>
<gene>
    <name evidence="9" type="ORF">Q5P01_001295</name>
</gene>
<feature type="region of interest" description="Disordered" evidence="5">
    <location>
        <begin position="242"/>
        <end position="350"/>
    </location>
</feature>
<dbReference type="PANTHER" id="PTHR45656:SF4">
    <property type="entry name" value="PROTEIN CBR-CLEC-78"/>
    <property type="match status" value="1"/>
</dbReference>
<dbReference type="SMART" id="SM00032">
    <property type="entry name" value="CCP"/>
    <property type="match status" value="3"/>
</dbReference>
<evidence type="ECO:0000256" key="3">
    <source>
        <dbReference type="ARBA" id="ARBA00023157"/>
    </source>
</evidence>
<keyword evidence="3 4" id="KW-1015">Disulfide bond</keyword>
<dbReference type="CDD" id="cd00033">
    <property type="entry name" value="CCP"/>
    <property type="match status" value="3"/>
</dbReference>
<evidence type="ECO:0000259" key="8">
    <source>
        <dbReference type="PROSITE" id="PS50923"/>
    </source>
</evidence>
<sequence length="414" mass="45320">MEPPLDGPALGLLLLTYSFLVKAAVDCPRPVGNENTVMTTETLLMNEFPNGIEVSMECANGYVRERGSDIIMCMNGKWSELELTCTKKDCGLPKPETHMSFDISGGTLFGDTIKAICDRGYQIRGPGYKTCYSSGWRGRPRCEITTCEVPAEVTNGRSSWDSEVDPEYGERIHYSCNEGYTLVGNATIVCSENSEYDSPPPECEGTTTKRMIITTMETHSTTATPVQGTTTKDMIITTMETHSTTATPVQEASTSTDLSATPTAHRDDTTSAPSVSPSARGTENDPNKLDEQAVKEETRQPPRAGFATEDITTNKMVTQSTRTPSVKGGRDFTAGESDRATTASVISKTPSSFQDQTEEAVWYIIKVIIITIAVIAGLFVIVSAVFIFRHMLKKRGSYDTKEDLKPELLQFQNL</sequence>
<feature type="disulfide bond" evidence="4">
    <location>
        <begin position="176"/>
        <end position="203"/>
    </location>
</feature>
<keyword evidence="6" id="KW-1133">Transmembrane helix</keyword>
<comment type="caution">
    <text evidence="4">Lacks conserved residue(s) required for the propagation of feature annotation.</text>
</comment>
<comment type="caution">
    <text evidence="9">The sequence shown here is derived from an EMBL/GenBank/DDBJ whole genome shotgun (WGS) entry which is preliminary data.</text>
</comment>
<dbReference type="AlphaFoldDB" id="A0AA88NMJ6"/>
<evidence type="ECO:0000313" key="10">
    <source>
        <dbReference type="Proteomes" id="UP001187415"/>
    </source>
</evidence>
<keyword evidence="2" id="KW-0677">Repeat</keyword>
<feature type="chain" id="PRO_5041742025" description="Sushi domain-containing protein" evidence="7">
    <location>
        <begin position="24"/>
        <end position="414"/>
    </location>
</feature>
<keyword evidence="1 7" id="KW-0732">Signal</keyword>
<evidence type="ECO:0000256" key="2">
    <source>
        <dbReference type="ARBA" id="ARBA00022737"/>
    </source>
</evidence>
<feature type="disulfide bond" evidence="4">
    <location>
        <begin position="147"/>
        <end position="190"/>
    </location>
</feature>
<dbReference type="Gene3D" id="2.10.70.10">
    <property type="entry name" value="Complement Module, domain 1"/>
    <property type="match status" value="3"/>
</dbReference>
<dbReference type="EMBL" id="JAUPFM010000001">
    <property type="protein sequence ID" value="KAK2861762.1"/>
    <property type="molecule type" value="Genomic_DNA"/>
</dbReference>
<reference evidence="9" key="1">
    <citation type="submission" date="2023-07" db="EMBL/GenBank/DDBJ databases">
        <title>Chromosome-level Genome Assembly of Striped Snakehead (Channa striata).</title>
        <authorList>
            <person name="Liu H."/>
        </authorList>
    </citation>
    <scope>NUCLEOTIDE SEQUENCE</scope>
    <source>
        <strain evidence="9">Gz</strain>
        <tissue evidence="9">Muscle</tissue>
    </source>
</reference>
<evidence type="ECO:0000256" key="6">
    <source>
        <dbReference type="SAM" id="Phobius"/>
    </source>
</evidence>
<feature type="compositionally biased region" description="Polar residues" evidence="5">
    <location>
        <begin position="242"/>
        <end position="262"/>
    </location>
</feature>
<feature type="disulfide bond" evidence="4">
    <location>
        <begin position="58"/>
        <end position="85"/>
    </location>
</feature>
<accession>A0AA88NMJ6</accession>
<dbReference type="SUPFAM" id="SSF57535">
    <property type="entry name" value="Complement control module/SCR domain"/>
    <property type="match status" value="3"/>
</dbReference>
<evidence type="ECO:0000256" key="1">
    <source>
        <dbReference type="ARBA" id="ARBA00022729"/>
    </source>
</evidence>
<name>A0AA88NMJ6_CHASR</name>
<keyword evidence="10" id="KW-1185">Reference proteome</keyword>
<dbReference type="InterPro" id="IPR035976">
    <property type="entry name" value="Sushi/SCR/CCP_sf"/>
</dbReference>
<organism evidence="9 10">
    <name type="scientific">Channa striata</name>
    <name type="common">Snakehead murrel</name>
    <name type="synonym">Ophicephalus striatus</name>
    <dbReference type="NCBI Taxonomy" id="64152"/>
    <lineage>
        <taxon>Eukaryota</taxon>
        <taxon>Metazoa</taxon>
        <taxon>Chordata</taxon>
        <taxon>Craniata</taxon>
        <taxon>Vertebrata</taxon>
        <taxon>Euteleostomi</taxon>
        <taxon>Actinopterygii</taxon>
        <taxon>Neopterygii</taxon>
        <taxon>Teleostei</taxon>
        <taxon>Neoteleostei</taxon>
        <taxon>Acanthomorphata</taxon>
        <taxon>Anabantaria</taxon>
        <taxon>Anabantiformes</taxon>
        <taxon>Channoidei</taxon>
        <taxon>Channidae</taxon>
        <taxon>Channa</taxon>
    </lineage>
</organism>
<feature type="domain" description="Sushi" evidence="8">
    <location>
        <begin position="25"/>
        <end position="87"/>
    </location>
</feature>
<proteinExistence type="predicted"/>
<dbReference type="PROSITE" id="PS50923">
    <property type="entry name" value="SUSHI"/>
    <property type="match status" value="3"/>
</dbReference>
<evidence type="ECO:0000313" key="9">
    <source>
        <dbReference type="EMBL" id="KAK2861762.1"/>
    </source>
</evidence>
<feature type="compositionally biased region" description="Polar residues" evidence="5">
    <location>
        <begin position="270"/>
        <end position="281"/>
    </location>
</feature>